<feature type="region of interest" description="Disordered" evidence="5">
    <location>
        <begin position="662"/>
        <end position="711"/>
    </location>
</feature>
<dbReference type="InterPro" id="IPR038729">
    <property type="entry name" value="Rad50/SbcC_AAA"/>
</dbReference>
<dbReference type="Pfam" id="PF13558">
    <property type="entry name" value="SbcC_Walker_B"/>
    <property type="match status" value="1"/>
</dbReference>
<evidence type="ECO:0000259" key="6">
    <source>
        <dbReference type="Pfam" id="PF13476"/>
    </source>
</evidence>
<dbReference type="GO" id="GO:0016887">
    <property type="term" value="F:ATP hydrolysis activity"/>
    <property type="evidence" value="ECO:0007669"/>
    <property type="project" value="InterPro"/>
</dbReference>
<dbReference type="Gene3D" id="3.40.50.300">
    <property type="entry name" value="P-loop containing nucleotide triphosphate hydrolases"/>
    <property type="match status" value="2"/>
</dbReference>
<evidence type="ECO:0000313" key="7">
    <source>
        <dbReference type="EMBL" id="HIU02482.1"/>
    </source>
</evidence>
<dbReference type="GO" id="GO:0006302">
    <property type="term" value="P:double-strand break repair"/>
    <property type="evidence" value="ECO:0007669"/>
    <property type="project" value="InterPro"/>
</dbReference>
<keyword evidence="4" id="KW-0175">Coiled coil</keyword>
<comment type="similarity">
    <text evidence="1">Belongs to the SMC family. SbcC subfamily.</text>
</comment>
<dbReference type="InterPro" id="IPR027417">
    <property type="entry name" value="P-loop_NTPase"/>
</dbReference>
<evidence type="ECO:0000256" key="1">
    <source>
        <dbReference type="ARBA" id="ARBA00006930"/>
    </source>
</evidence>
<feature type="coiled-coil region" evidence="4">
    <location>
        <begin position="797"/>
        <end position="860"/>
    </location>
</feature>
<dbReference type="PANTHER" id="PTHR32114">
    <property type="entry name" value="ABC TRANSPORTER ABCH.3"/>
    <property type="match status" value="1"/>
</dbReference>
<sequence length="1066" mass="122464">MKPLKLTMQAFGSYGRQTVIDFRKTNQNLFLITGDTGSGKTTIFDAIVFALYGEASSSANKKDGVELQSQFAEPEVEPFVELEFLEGMASDARKYVVRRTPRHVRPLRRGKGSTEEKESVVLILPDGTEYPRKETDKKLEEIIGLTKSQFMQVAMIAQGEFMELLRARSDDKKIIFRKLFHTEIYEAIVKELAQRRKEKQGEISQIKTKCQTEIAHVKVPEGVTDEEDVPQLQALKERISLSEHLSVTDMEAFMEVLERLCHRLKEACDQAQEVYTTARKDALAKRDAYSEAGELEKRFDEMKQAEEELKICEQQAEEMTKNRRLALQIKDAWDIYAVWERYSDAKKSLEDTRNGLIRQQEAFPELKKIYEAATVKEKEEKKLWDEQVAAYAKVSERAQKALDVFKEIRKAEKDVKEKAKWLDTATGKEAAAAQALADLEKKEQEQRKTAEELGDVPVRKEQWNTRSHQAVEIKKDIQALQKAEEEVERQRQTAHQACKSFQTASEIYERENQNYETMRRLFLNAQAGLIAKEQLEEGKPCPVCGSIHHPHPCELKEEHKELSREKLDTLAEQVSRLRTDQEKASSEAKAANALLEEKTQKQEKDLEKLERKMKEWLPAMPEVFSLKTAGEKLTAWDEELRDEKERITRDIKRLKETQDFLQGVEEKKQRLKQEGEEARKATSDAQADFSASQSRLYSLQESKDYPTEGAARDALEKAKKLKDDQEARYQAILQAKTEAEKEKTAAETKISQYQSEIPGKEEEMERRRVVYQQTAAEKKLTGEQWKGLTDIYDRKKADDLQNRIHKYETQKAAARRAFETATAAIDGRLCPMMEELEQAKIKAERQMETAQGTWQALQEEHRTDSDVLNSLKPIMVERRKVMEMYQRLDHLYNVLAGNVSGSRMDMETFVQRYYLERILVAANRRFQEMSAGQFELRMCDMERAGKGKNRGLDLMVYSAVTGKEREVRTLSGGESFMAALSLALGMADQIQESAASVSLDVMFIDEGFGSLDDHSRDKAIKVLQDMASGSKMIGIISHVTELKQEIEDQLIVQKDKNGSHIEWQIS</sequence>
<evidence type="ECO:0000256" key="3">
    <source>
        <dbReference type="ARBA" id="ARBA00013368"/>
    </source>
</evidence>
<dbReference type="AlphaFoldDB" id="A0A9D1HHY7"/>
<feature type="compositionally biased region" description="Basic and acidic residues" evidence="5">
    <location>
        <begin position="662"/>
        <end position="682"/>
    </location>
</feature>
<organism evidence="7 8">
    <name type="scientific">Candidatus Onthocola gallistercoris</name>
    <dbReference type="NCBI Taxonomy" id="2840876"/>
    <lineage>
        <taxon>Bacteria</taxon>
        <taxon>Bacillati</taxon>
        <taxon>Bacillota</taxon>
        <taxon>Bacilli</taxon>
        <taxon>Candidatus Onthocola</taxon>
    </lineage>
</organism>
<feature type="compositionally biased region" description="Basic and acidic residues" evidence="5">
    <location>
        <begin position="701"/>
        <end position="711"/>
    </location>
</feature>
<dbReference type="EMBL" id="DVLT01000031">
    <property type="protein sequence ID" value="HIU02482.1"/>
    <property type="molecule type" value="Genomic_DNA"/>
</dbReference>
<accession>A0A9D1HHY7</accession>
<dbReference type="PROSITE" id="PS00675">
    <property type="entry name" value="SIGMA54_INTERACT_1"/>
    <property type="match status" value="1"/>
</dbReference>
<evidence type="ECO:0000256" key="2">
    <source>
        <dbReference type="ARBA" id="ARBA00011322"/>
    </source>
</evidence>
<reference evidence="7" key="2">
    <citation type="journal article" date="2021" name="PeerJ">
        <title>Extensive microbial diversity within the chicken gut microbiome revealed by metagenomics and culture.</title>
        <authorList>
            <person name="Gilroy R."/>
            <person name="Ravi A."/>
            <person name="Getino M."/>
            <person name="Pursley I."/>
            <person name="Horton D.L."/>
            <person name="Alikhan N.F."/>
            <person name="Baker D."/>
            <person name="Gharbi K."/>
            <person name="Hall N."/>
            <person name="Watson M."/>
            <person name="Adriaenssens E.M."/>
            <person name="Foster-Nyarko E."/>
            <person name="Jarju S."/>
            <person name="Secka A."/>
            <person name="Antonio M."/>
            <person name="Oren A."/>
            <person name="Chaudhuri R.R."/>
            <person name="La Ragione R."/>
            <person name="Hildebrand F."/>
            <person name="Pallen M.J."/>
        </authorList>
    </citation>
    <scope>NUCLEOTIDE SEQUENCE</scope>
    <source>
        <strain evidence="7">CHK187-14744</strain>
    </source>
</reference>
<dbReference type="Proteomes" id="UP000824164">
    <property type="component" value="Unassembled WGS sequence"/>
</dbReference>
<name>A0A9D1HHY7_9FIRM</name>
<feature type="coiled-coil region" evidence="4">
    <location>
        <begin position="715"/>
        <end position="756"/>
    </location>
</feature>
<dbReference type="SUPFAM" id="SSF52540">
    <property type="entry name" value="P-loop containing nucleoside triphosphate hydrolases"/>
    <property type="match status" value="1"/>
</dbReference>
<feature type="coiled-coil region" evidence="4">
    <location>
        <begin position="254"/>
        <end position="322"/>
    </location>
</feature>
<reference evidence="7" key="1">
    <citation type="submission" date="2020-10" db="EMBL/GenBank/DDBJ databases">
        <authorList>
            <person name="Gilroy R."/>
        </authorList>
    </citation>
    <scope>NUCLEOTIDE SEQUENCE</scope>
    <source>
        <strain evidence="7">CHK187-14744</strain>
    </source>
</reference>
<dbReference type="InterPro" id="IPR025662">
    <property type="entry name" value="Sigma_54_int_dom_ATP-bd_1"/>
</dbReference>
<feature type="region of interest" description="Disordered" evidence="5">
    <location>
        <begin position="577"/>
        <end position="603"/>
    </location>
</feature>
<evidence type="ECO:0000256" key="4">
    <source>
        <dbReference type="SAM" id="Coils"/>
    </source>
</evidence>
<proteinExistence type="inferred from homology"/>
<comment type="subunit">
    <text evidence="2">Heterodimer of SbcC and SbcD.</text>
</comment>
<evidence type="ECO:0000256" key="5">
    <source>
        <dbReference type="SAM" id="MobiDB-lite"/>
    </source>
</evidence>
<feature type="coiled-coil region" evidence="4">
    <location>
        <begin position="425"/>
        <end position="500"/>
    </location>
</feature>
<gene>
    <name evidence="7" type="ORF">IAB63_04440</name>
</gene>
<comment type="caution">
    <text evidence="7">The sequence shown here is derived from an EMBL/GenBank/DDBJ whole genome shotgun (WGS) entry which is preliminary data.</text>
</comment>
<evidence type="ECO:0000313" key="8">
    <source>
        <dbReference type="Proteomes" id="UP000824164"/>
    </source>
</evidence>
<dbReference type="Pfam" id="PF13476">
    <property type="entry name" value="AAA_23"/>
    <property type="match status" value="1"/>
</dbReference>
<protein>
    <recommendedName>
        <fullName evidence="3">Nuclease SbcCD subunit C</fullName>
    </recommendedName>
</protein>
<dbReference type="PANTHER" id="PTHR32114:SF2">
    <property type="entry name" value="ABC TRANSPORTER ABCH.3"/>
    <property type="match status" value="1"/>
</dbReference>
<feature type="compositionally biased region" description="Basic and acidic residues" evidence="5">
    <location>
        <begin position="577"/>
        <end position="586"/>
    </location>
</feature>
<feature type="domain" description="Rad50/SbcC-type AAA" evidence="6">
    <location>
        <begin position="5"/>
        <end position="211"/>
    </location>
</feature>
<feature type="compositionally biased region" description="Low complexity" evidence="5">
    <location>
        <begin position="683"/>
        <end position="694"/>
    </location>
</feature>